<dbReference type="Proteomes" id="UP001420932">
    <property type="component" value="Unassembled WGS sequence"/>
</dbReference>
<organism evidence="1 2">
    <name type="scientific">Stephania yunnanensis</name>
    <dbReference type="NCBI Taxonomy" id="152371"/>
    <lineage>
        <taxon>Eukaryota</taxon>
        <taxon>Viridiplantae</taxon>
        <taxon>Streptophyta</taxon>
        <taxon>Embryophyta</taxon>
        <taxon>Tracheophyta</taxon>
        <taxon>Spermatophyta</taxon>
        <taxon>Magnoliopsida</taxon>
        <taxon>Ranunculales</taxon>
        <taxon>Menispermaceae</taxon>
        <taxon>Menispermoideae</taxon>
        <taxon>Cissampelideae</taxon>
        <taxon>Stephania</taxon>
    </lineage>
</organism>
<name>A0AAP0J6P1_9MAGN</name>
<reference evidence="1 2" key="1">
    <citation type="submission" date="2024-01" db="EMBL/GenBank/DDBJ databases">
        <title>Genome assemblies of Stephania.</title>
        <authorList>
            <person name="Yang L."/>
        </authorList>
    </citation>
    <scope>NUCLEOTIDE SEQUENCE [LARGE SCALE GENOMIC DNA]</scope>
    <source>
        <strain evidence="1">YNDBR</strain>
        <tissue evidence="1">Leaf</tissue>
    </source>
</reference>
<evidence type="ECO:0000313" key="1">
    <source>
        <dbReference type="EMBL" id="KAK9128443.1"/>
    </source>
</evidence>
<dbReference type="EMBL" id="JBBNAF010000007">
    <property type="protein sequence ID" value="KAK9128443.1"/>
    <property type="molecule type" value="Genomic_DNA"/>
</dbReference>
<sequence length="252" mass="29883">MCGLQVLDLSYCGLKILRSSISNLIHAPSRLISKRLFFEEFSNQILLNFHEHDNFPSCFITSIDFFKVRWKLAEVEFQSMAKEEELCSTQPIFNPEEDVSVDMLRKFKVNEVTRVEDYSRETLEEHEGLWHALDEFFCERPQPWALRFGKYRVQQLRLLWNQVAAREQGSWVTALNTKEKAQYKRLKRRLWLARALRAHASEYQSRYRHRYSRNEGLEMIRGKRKLDGRDKESNLITYCVSTICGVYGASVR</sequence>
<dbReference type="AlphaFoldDB" id="A0AAP0J6P1"/>
<evidence type="ECO:0000313" key="2">
    <source>
        <dbReference type="Proteomes" id="UP001420932"/>
    </source>
</evidence>
<keyword evidence="2" id="KW-1185">Reference proteome</keyword>
<gene>
    <name evidence="1" type="ORF">Syun_017240</name>
</gene>
<protein>
    <submittedName>
        <fullName evidence="1">Uncharacterized protein</fullName>
    </submittedName>
</protein>
<accession>A0AAP0J6P1</accession>
<proteinExistence type="predicted"/>
<comment type="caution">
    <text evidence="1">The sequence shown here is derived from an EMBL/GenBank/DDBJ whole genome shotgun (WGS) entry which is preliminary data.</text>
</comment>